<accession>A0AAD9P8P3</accession>
<keyword evidence="3" id="KW-1185">Reference proteome</keyword>
<dbReference type="InterPro" id="IPR005135">
    <property type="entry name" value="Endo/exonuclease/phosphatase"/>
</dbReference>
<dbReference type="GO" id="GO:0031012">
    <property type="term" value="C:extracellular matrix"/>
    <property type="evidence" value="ECO:0007669"/>
    <property type="project" value="TreeGrafter"/>
</dbReference>
<proteinExistence type="predicted"/>
<gene>
    <name evidence="2" type="ORF">NP493_87g06024</name>
</gene>
<dbReference type="PANTHER" id="PTHR33395">
    <property type="entry name" value="TRANSCRIPTASE, PUTATIVE-RELATED-RELATED"/>
    <property type="match status" value="1"/>
</dbReference>
<organism evidence="2 3">
    <name type="scientific">Ridgeia piscesae</name>
    <name type="common">Tubeworm</name>
    <dbReference type="NCBI Taxonomy" id="27915"/>
    <lineage>
        <taxon>Eukaryota</taxon>
        <taxon>Metazoa</taxon>
        <taxon>Spiralia</taxon>
        <taxon>Lophotrochozoa</taxon>
        <taxon>Annelida</taxon>
        <taxon>Polychaeta</taxon>
        <taxon>Sedentaria</taxon>
        <taxon>Canalipalpata</taxon>
        <taxon>Sabellida</taxon>
        <taxon>Siboglinidae</taxon>
        <taxon>Ridgeia</taxon>
    </lineage>
</organism>
<dbReference type="InterPro" id="IPR036691">
    <property type="entry name" value="Endo/exonu/phosph_ase_sf"/>
</dbReference>
<protein>
    <recommendedName>
        <fullName evidence="1">Endonuclease/exonuclease/phosphatase domain-containing protein</fullName>
    </recommendedName>
</protein>
<sequence>MGDFNHGHIQWTYLQSTGREDQELLNLVQDSFLSQHVLEATRGENVLDIVLSSQKEFVDNVKICEPLGCSDHNQMRFIIKVKGEWNRKIRYRNKFHKGRYKDMREYLAKID</sequence>
<dbReference type="SUPFAM" id="SSF56219">
    <property type="entry name" value="DNase I-like"/>
    <property type="match status" value="1"/>
</dbReference>
<dbReference type="AlphaFoldDB" id="A0AAD9P8P3"/>
<feature type="domain" description="Endonuclease/exonuclease/phosphatase" evidence="1">
    <location>
        <begin position="1"/>
        <end position="75"/>
    </location>
</feature>
<dbReference type="Proteomes" id="UP001209878">
    <property type="component" value="Unassembled WGS sequence"/>
</dbReference>
<dbReference type="Pfam" id="PF14529">
    <property type="entry name" value="Exo_endo_phos_2"/>
    <property type="match status" value="1"/>
</dbReference>
<dbReference type="Gene3D" id="3.60.10.10">
    <property type="entry name" value="Endonuclease/exonuclease/phosphatase"/>
    <property type="match status" value="1"/>
</dbReference>
<dbReference type="GO" id="GO:0003824">
    <property type="term" value="F:catalytic activity"/>
    <property type="evidence" value="ECO:0007669"/>
    <property type="project" value="InterPro"/>
</dbReference>
<dbReference type="GO" id="GO:0007508">
    <property type="term" value="P:larval heart development"/>
    <property type="evidence" value="ECO:0007669"/>
    <property type="project" value="TreeGrafter"/>
</dbReference>
<name>A0AAD9P8P3_RIDPI</name>
<evidence type="ECO:0000313" key="2">
    <source>
        <dbReference type="EMBL" id="KAK2190198.1"/>
    </source>
</evidence>
<dbReference type="PANTHER" id="PTHR33395:SF21">
    <property type="entry name" value="PERICARDIN"/>
    <property type="match status" value="1"/>
</dbReference>
<dbReference type="EMBL" id="JAODUO010000086">
    <property type="protein sequence ID" value="KAK2190198.1"/>
    <property type="molecule type" value="Genomic_DNA"/>
</dbReference>
<reference evidence="2" key="1">
    <citation type="journal article" date="2023" name="Mol. Biol. Evol.">
        <title>Third-Generation Sequencing Reveals the Adaptive Role of the Epigenome in Three Deep-Sea Polychaetes.</title>
        <authorList>
            <person name="Perez M."/>
            <person name="Aroh O."/>
            <person name="Sun Y."/>
            <person name="Lan Y."/>
            <person name="Juniper S.K."/>
            <person name="Young C.R."/>
            <person name="Angers B."/>
            <person name="Qian P.Y."/>
        </authorList>
    </citation>
    <scope>NUCLEOTIDE SEQUENCE</scope>
    <source>
        <strain evidence="2">R07B-5</strain>
    </source>
</reference>
<evidence type="ECO:0000259" key="1">
    <source>
        <dbReference type="Pfam" id="PF14529"/>
    </source>
</evidence>
<evidence type="ECO:0000313" key="3">
    <source>
        <dbReference type="Proteomes" id="UP001209878"/>
    </source>
</evidence>
<comment type="caution">
    <text evidence="2">The sequence shown here is derived from an EMBL/GenBank/DDBJ whole genome shotgun (WGS) entry which is preliminary data.</text>
</comment>
<dbReference type="GO" id="GO:0061343">
    <property type="term" value="P:cell adhesion involved in heart morphogenesis"/>
    <property type="evidence" value="ECO:0007669"/>
    <property type="project" value="TreeGrafter"/>
</dbReference>